<evidence type="ECO:0000256" key="3">
    <source>
        <dbReference type="ARBA" id="ARBA00022692"/>
    </source>
</evidence>
<dbReference type="AlphaFoldDB" id="A0A4P9Z8M5"/>
<evidence type="ECO:0000313" key="8">
    <source>
        <dbReference type="EMBL" id="RKP28612.1"/>
    </source>
</evidence>
<dbReference type="PANTHER" id="PTHR10165:SF35">
    <property type="entry name" value="RE23632P"/>
    <property type="match status" value="1"/>
</dbReference>
<accession>A0A4P9Z8M5</accession>
<dbReference type="GO" id="GO:0008195">
    <property type="term" value="F:phosphatidate phosphatase activity"/>
    <property type="evidence" value="ECO:0007669"/>
    <property type="project" value="TreeGrafter"/>
</dbReference>
<comment type="subcellular location">
    <subcellularLocation>
        <location evidence="1">Membrane</location>
        <topology evidence="1">Multi-pass membrane protein</topology>
    </subcellularLocation>
</comment>
<dbReference type="Proteomes" id="UP000268321">
    <property type="component" value="Unassembled WGS sequence"/>
</dbReference>
<dbReference type="GO" id="GO:0006644">
    <property type="term" value="P:phospholipid metabolic process"/>
    <property type="evidence" value="ECO:0007669"/>
    <property type="project" value="InterPro"/>
</dbReference>
<dbReference type="InterPro" id="IPR000326">
    <property type="entry name" value="PAP2/HPO"/>
</dbReference>
<protein>
    <recommendedName>
        <fullName evidence="7">Phosphatidic acid phosphatase type 2/haloperoxidase domain-containing protein</fullName>
    </recommendedName>
</protein>
<dbReference type="SUPFAM" id="SSF48317">
    <property type="entry name" value="Acid phosphatase/Vanadium-dependent haloperoxidase"/>
    <property type="match status" value="1"/>
</dbReference>
<dbReference type="GO" id="GO:0046839">
    <property type="term" value="P:phospholipid dephosphorylation"/>
    <property type="evidence" value="ECO:0007669"/>
    <property type="project" value="TreeGrafter"/>
</dbReference>
<evidence type="ECO:0000256" key="1">
    <source>
        <dbReference type="ARBA" id="ARBA00004141"/>
    </source>
</evidence>
<gene>
    <name evidence="8" type="ORF">METBISCDRAFT_28980</name>
</gene>
<dbReference type="Gene3D" id="1.20.144.10">
    <property type="entry name" value="Phosphatidic acid phosphatase type 2/haloperoxidase"/>
    <property type="match status" value="1"/>
</dbReference>
<keyword evidence="9" id="KW-1185">Reference proteome</keyword>
<dbReference type="EMBL" id="ML004774">
    <property type="protein sequence ID" value="RKP28612.1"/>
    <property type="molecule type" value="Genomic_DNA"/>
</dbReference>
<keyword evidence="4 6" id="KW-1133">Transmembrane helix</keyword>
<dbReference type="Pfam" id="PF01569">
    <property type="entry name" value="PAP2"/>
    <property type="match status" value="1"/>
</dbReference>
<keyword evidence="5 6" id="KW-0472">Membrane</keyword>
<proteinExistence type="inferred from homology"/>
<evidence type="ECO:0000256" key="6">
    <source>
        <dbReference type="SAM" id="Phobius"/>
    </source>
</evidence>
<evidence type="ECO:0000256" key="5">
    <source>
        <dbReference type="ARBA" id="ARBA00023136"/>
    </source>
</evidence>
<dbReference type="InterPro" id="IPR036938">
    <property type="entry name" value="PAP2/HPO_sf"/>
</dbReference>
<name>A0A4P9Z8M5_9ASCO</name>
<dbReference type="GO" id="GO:0016020">
    <property type="term" value="C:membrane"/>
    <property type="evidence" value="ECO:0007669"/>
    <property type="project" value="UniProtKB-SubCell"/>
</dbReference>
<comment type="similarity">
    <text evidence="2">Belongs to the PA-phosphatase related phosphoesterase family.</text>
</comment>
<evidence type="ECO:0000313" key="9">
    <source>
        <dbReference type="Proteomes" id="UP000268321"/>
    </source>
</evidence>
<evidence type="ECO:0000256" key="4">
    <source>
        <dbReference type="ARBA" id="ARBA00022989"/>
    </source>
</evidence>
<feature type="transmembrane region" description="Helical" evidence="6">
    <location>
        <begin position="12"/>
        <end position="33"/>
    </location>
</feature>
<evidence type="ECO:0000259" key="7">
    <source>
        <dbReference type="Pfam" id="PF01569"/>
    </source>
</evidence>
<reference evidence="9" key="1">
    <citation type="journal article" date="2018" name="Nat. Microbiol.">
        <title>Leveraging single-cell genomics to expand the fungal tree of life.</title>
        <authorList>
            <person name="Ahrendt S.R."/>
            <person name="Quandt C.A."/>
            <person name="Ciobanu D."/>
            <person name="Clum A."/>
            <person name="Salamov A."/>
            <person name="Andreopoulos B."/>
            <person name="Cheng J.F."/>
            <person name="Woyke T."/>
            <person name="Pelin A."/>
            <person name="Henrissat B."/>
            <person name="Reynolds N.K."/>
            <person name="Benny G.L."/>
            <person name="Smith M.E."/>
            <person name="James T.Y."/>
            <person name="Grigoriev I.V."/>
        </authorList>
    </citation>
    <scope>NUCLEOTIDE SEQUENCE [LARGE SCALE GENOMIC DNA]</scope>
    <source>
        <strain evidence="9">Baker2002</strain>
    </source>
</reference>
<organism evidence="8 9">
    <name type="scientific">Metschnikowia bicuspidata</name>
    <dbReference type="NCBI Taxonomy" id="27322"/>
    <lineage>
        <taxon>Eukaryota</taxon>
        <taxon>Fungi</taxon>
        <taxon>Dikarya</taxon>
        <taxon>Ascomycota</taxon>
        <taxon>Saccharomycotina</taxon>
        <taxon>Pichiomycetes</taxon>
        <taxon>Metschnikowiaceae</taxon>
        <taxon>Metschnikowia</taxon>
    </lineage>
</organism>
<keyword evidence="3 6" id="KW-0812">Transmembrane</keyword>
<dbReference type="PANTHER" id="PTHR10165">
    <property type="entry name" value="LIPID PHOSPHATE PHOSPHATASE"/>
    <property type="match status" value="1"/>
</dbReference>
<sequence length="70" mass="7772">MSFAGEGKILGLNALHTLLIRLLPLLLAAYIALSRTQDYRHYFLDIMLGLMIGVVFAWGSYAKYHNASAS</sequence>
<dbReference type="OrthoDB" id="10030083at2759"/>
<dbReference type="InterPro" id="IPR043216">
    <property type="entry name" value="PAP-like"/>
</dbReference>
<evidence type="ECO:0000256" key="2">
    <source>
        <dbReference type="ARBA" id="ARBA00008816"/>
    </source>
</evidence>
<feature type="transmembrane region" description="Helical" evidence="6">
    <location>
        <begin position="42"/>
        <end position="61"/>
    </location>
</feature>
<feature type="domain" description="Phosphatidic acid phosphatase type 2/haloperoxidase" evidence="7">
    <location>
        <begin position="17"/>
        <end position="66"/>
    </location>
</feature>